<evidence type="ECO:0000313" key="1">
    <source>
        <dbReference type="EMBL" id="KAK3714247.1"/>
    </source>
</evidence>
<accession>A0AAE0XV70</accession>
<dbReference type="AlphaFoldDB" id="A0AAE0XV70"/>
<keyword evidence="2" id="KW-1185">Reference proteome</keyword>
<evidence type="ECO:0000313" key="2">
    <source>
        <dbReference type="Proteomes" id="UP001283361"/>
    </source>
</evidence>
<dbReference type="Proteomes" id="UP001283361">
    <property type="component" value="Unassembled WGS sequence"/>
</dbReference>
<sequence>SRELMSGASSQLDLTSCSGYSTQHCPELDVGSGHIPFITRRLLARGR</sequence>
<organism evidence="1 2">
    <name type="scientific">Elysia crispata</name>
    <name type="common">lettuce slug</name>
    <dbReference type="NCBI Taxonomy" id="231223"/>
    <lineage>
        <taxon>Eukaryota</taxon>
        <taxon>Metazoa</taxon>
        <taxon>Spiralia</taxon>
        <taxon>Lophotrochozoa</taxon>
        <taxon>Mollusca</taxon>
        <taxon>Gastropoda</taxon>
        <taxon>Heterobranchia</taxon>
        <taxon>Euthyneura</taxon>
        <taxon>Panpulmonata</taxon>
        <taxon>Sacoglossa</taxon>
        <taxon>Placobranchoidea</taxon>
        <taxon>Plakobranchidae</taxon>
        <taxon>Elysia</taxon>
    </lineage>
</organism>
<gene>
    <name evidence="1" type="ORF">RRG08_006763</name>
</gene>
<dbReference type="EMBL" id="JAWDGP010007538">
    <property type="protein sequence ID" value="KAK3714247.1"/>
    <property type="molecule type" value="Genomic_DNA"/>
</dbReference>
<proteinExistence type="predicted"/>
<feature type="non-terminal residue" evidence="1">
    <location>
        <position position="1"/>
    </location>
</feature>
<comment type="caution">
    <text evidence="1">The sequence shown here is derived from an EMBL/GenBank/DDBJ whole genome shotgun (WGS) entry which is preliminary data.</text>
</comment>
<reference evidence="1" key="1">
    <citation type="journal article" date="2023" name="G3 (Bethesda)">
        <title>A reference genome for the long-term kleptoplast-retaining sea slug Elysia crispata morphotype clarki.</title>
        <authorList>
            <person name="Eastman K.E."/>
            <person name="Pendleton A.L."/>
            <person name="Shaikh M.A."/>
            <person name="Suttiyut T."/>
            <person name="Ogas R."/>
            <person name="Tomko P."/>
            <person name="Gavelis G."/>
            <person name="Widhalm J.R."/>
            <person name="Wisecaver J.H."/>
        </authorList>
    </citation>
    <scope>NUCLEOTIDE SEQUENCE</scope>
    <source>
        <strain evidence="1">ECLA1</strain>
    </source>
</reference>
<name>A0AAE0XV70_9GAST</name>
<protein>
    <submittedName>
        <fullName evidence="1">Uncharacterized protein</fullName>
    </submittedName>
</protein>